<proteinExistence type="predicted"/>
<organism evidence="3 4">
    <name type="scientific">Halobaculum roseum</name>
    <dbReference type="NCBI Taxonomy" id="2175149"/>
    <lineage>
        <taxon>Archaea</taxon>
        <taxon>Methanobacteriati</taxon>
        <taxon>Methanobacteriota</taxon>
        <taxon>Stenosarchaea group</taxon>
        <taxon>Halobacteria</taxon>
        <taxon>Halobacteriales</taxon>
        <taxon>Haloferacaceae</taxon>
        <taxon>Halobaculum</taxon>
    </lineage>
</organism>
<dbReference type="EMBL" id="JBHMAJ010000011">
    <property type="protein sequence ID" value="MFB9825931.1"/>
    <property type="molecule type" value="Genomic_DNA"/>
</dbReference>
<dbReference type="Proteomes" id="UP001589595">
    <property type="component" value="Unassembled WGS sequence"/>
</dbReference>
<protein>
    <submittedName>
        <fullName evidence="3">DUF2270 domain-containing protein</fullName>
    </submittedName>
</protein>
<dbReference type="Pfam" id="PF10028">
    <property type="entry name" value="DUF2270"/>
    <property type="match status" value="1"/>
</dbReference>
<dbReference type="GeneID" id="67212634"/>
<dbReference type="RefSeq" id="WP_222923917.1">
    <property type="nucleotide sequence ID" value="NZ_CP082288.1"/>
</dbReference>
<accession>A0ABD5MQ23</accession>
<evidence type="ECO:0000313" key="3">
    <source>
        <dbReference type="EMBL" id="MFB9825931.1"/>
    </source>
</evidence>
<feature type="transmembrane region" description="Helical" evidence="2">
    <location>
        <begin position="231"/>
        <end position="256"/>
    </location>
</feature>
<comment type="caution">
    <text evidence="3">The sequence shown here is derived from an EMBL/GenBank/DDBJ whole genome shotgun (WGS) entry which is preliminary data.</text>
</comment>
<dbReference type="AlphaFoldDB" id="A0ABD5MQ23"/>
<keyword evidence="2" id="KW-1133">Transmembrane helix</keyword>
<keyword evidence="2" id="KW-0812">Transmembrane</keyword>
<feature type="transmembrane region" description="Helical" evidence="2">
    <location>
        <begin position="99"/>
        <end position="116"/>
    </location>
</feature>
<feature type="compositionally biased region" description="Low complexity" evidence="1">
    <location>
        <begin position="12"/>
        <end position="27"/>
    </location>
</feature>
<gene>
    <name evidence="3" type="ORF">ACFFOL_17325</name>
</gene>
<feature type="region of interest" description="Disordered" evidence="1">
    <location>
        <begin position="1"/>
        <end position="70"/>
    </location>
</feature>
<reference evidence="3" key="1">
    <citation type="submission" date="2024-09" db="EMBL/GenBank/DDBJ databases">
        <authorList>
            <person name="Sun Q."/>
        </authorList>
    </citation>
    <scope>NUCLEOTIDE SEQUENCE [LARGE SCALE GENOMIC DNA]</scope>
    <source>
        <strain evidence="3">JCM 31273</strain>
    </source>
</reference>
<feature type="transmembrane region" description="Helical" evidence="2">
    <location>
        <begin position="204"/>
        <end position="225"/>
    </location>
</feature>
<keyword evidence="2" id="KW-0472">Membrane</keyword>
<name>A0ABD5MQ23_9EURY</name>
<evidence type="ECO:0000256" key="2">
    <source>
        <dbReference type="SAM" id="Phobius"/>
    </source>
</evidence>
<dbReference type="InterPro" id="IPR014470">
    <property type="entry name" value="UCP01500"/>
</dbReference>
<sequence>MTADPDSDPETADTAAADETGAAPADDSGGNTVDSERSPTGAGTPTEGSRPGATPGDDVSPHIGGGLLDENMGPSSAMAHLYRGELHRMKLWRERLDRTTNWGVVVIAALLTWAFTSPDNPHYIILVGVATLSVFLVIESRRYRGYDIWRTRVRTIQENVWAYGLDPEGGLADRDWRERLGDDYRTPTLKITAEEAIAHRLRRVYLPLFAVLLAAWLIRTTAFSSEPWPDAAAIGMVPGTVVLLTVGAFYAAAIGIACRPRTWHAKGELRSEDLRKRR</sequence>
<keyword evidence="4" id="KW-1185">Reference proteome</keyword>
<evidence type="ECO:0000256" key="1">
    <source>
        <dbReference type="SAM" id="MobiDB-lite"/>
    </source>
</evidence>
<feature type="compositionally biased region" description="Acidic residues" evidence="1">
    <location>
        <begin position="1"/>
        <end position="11"/>
    </location>
</feature>
<feature type="transmembrane region" description="Helical" evidence="2">
    <location>
        <begin position="122"/>
        <end position="138"/>
    </location>
</feature>
<evidence type="ECO:0000313" key="4">
    <source>
        <dbReference type="Proteomes" id="UP001589595"/>
    </source>
</evidence>